<keyword evidence="1" id="KW-0812">Transmembrane</keyword>
<feature type="transmembrane region" description="Helical" evidence="1">
    <location>
        <begin position="28"/>
        <end position="47"/>
    </location>
</feature>
<dbReference type="EMBL" id="CP001802">
    <property type="protein sequence ID" value="ACY23860.1"/>
    <property type="molecule type" value="Genomic_DNA"/>
</dbReference>
<protein>
    <recommendedName>
        <fullName evidence="4">Integral membrane protein-like protein</fullName>
    </recommendedName>
</protein>
<dbReference type="STRING" id="526226.Gbro_4741"/>
<feature type="transmembrane region" description="Helical" evidence="1">
    <location>
        <begin position="355"/>
        <end position="374"/>
    </location>
</feature>
<organism evidence="2 3">
    <name type="scientific">Gordonia bronchialis (strain ATCC 25592 / DSM 43247 / BCRC 13721 / JCM 3198 / KCTC 3076 / NBRC 16047 / NCTC 10667)</name>
    <name type="common">Rhodococcus bronchialis</name>
    <dbReference type="NCBI Taxonomy" id="526226"/>
    <lineage>
        <taxon>Bacteria</taxon>
        <taxon>Bacillati</taxon>
        <taxon>Actinomycetota</taxon>
        <taxon>Actinomycetes</taxon>
        <taxon>Mycobacteriales</taxon>
        <taxon>Gordoniaceae</taxon>
        <taxon>Gordonia</taxon>
    </lineage>
</organism>
<feature type="transmembrane region" description="Helical" evidence="1">
    <location>
        <begin position="438"/>
        <end position="457"/>
    </location>
</feature>
<sequence>MTAYADTMRASRPGLRSRLRWHSGRGETAVIILVALILTVLAMLWSYHIKIRCGGEPFNPLGRSAHFPGGDQSRLLPCYSDVYQLWLDRDVDKHVFPYIHGGIHPDGTLYGGVVEYPVLSGMLIYLGAIGAHNDTEFFTHTVWLLAPFALLITIILALMARWRVLLWVATPPIVLYAFHNWELPVVATTVGAIAVMAWGATTSPRTGQRRLSLRTAAACASALLAIGFCLKLYPGLFVLPLALYVLYRGADGVRGRQPDWAGAGLVVGAAAVTTLIIQLPFVLLGFDGWLAAWQFQSDRSADATANSIWYWGFRFLTGGSVTDTYNAIVGVASPLLILCSFAVAIALGRRRMAQIGTFPWIGVAASMLAGFMVFHKVHSPQYTLWLMPFFVLLNVRWTVIAAYLATDLILDIAIFRYIGFINSGWPSWVTIGGVAGSVWVHAVLLVVLIVTFVRTPLREPLATMMSRKNPVDTADTVKPTARPEESVQ</sequence>
<dbReference type="AlphaFoldDB" id="D0L8B2"/>
<dbReference type="HOGENOM" id="CLU_575966_0_0_11"/>
<evidence type="ECO:0008006" key="4">
    <source>
        <dbReference type="Google" id="ProtNLM"/>
    </source>
</evidence>
<feature type="transmembrane region" description="Helical" evidence="1">
    <location>
        <begin position="137"/>
        <end position="160"/>
    </location>
</feature>
<accession>D0L8B2</accession>
<evidence type="ECO:0000256" key="1">
    <source>
        <dbReference type="SAM" id="Phobius"/>
    </source>
</evidence>
<keyword evidence="1" id="KW-0472">Membrane</keyword>
<keyword evidence="1" id="KW-1133">Transmembrane helix</keyword>
<feature type="transmembrane region" description="Helical" evidence="1">
    <location>
        <begin position="325"/>
        <end position="348"/>
    </location>
</feature>
<feature type="transmembrane region" description="Helical" evidence="1">
    <location>
        <begin position="109"/>
        <end position="131"/>
    </location>
</feature>
<proteinExistence type="predicted"/>
<dbReference type="KEGG" id="gbr:Gbro_4741"/>
<feature type="transmembrane region" description="Helical" evidence="1">
    <location>
        <begin position="181"/>
        <end position="200"/>
    </location>
</feature>
<gene>
    <name evidence="2" type="ordered locus">Gbro_4741</name>
</gene>
<evidence type="ECO:0000313" key="3">
    <source>
        <dbReference type="Proteomes" id="UP000001219"/>
    </source>
</evidence>
<evidence type="ECO:0000313" key="2">
    <source>
        <dbReference type="EMBL" id="ACY23860.1"/>
    </source>
</evidence>
<feature type="transmembrane region" description="Helical" evidence="1">
    <location>
        <begin position="259"/>
        <end position="283"/>
    </location>
</feature>
<keyword evidence="3" id="KW-1185">Reference proteome</keyword>
<reference evidence="2 3" key="2">
    <citation type="journal article" date="2010" name="Stand. Genomic Sci.">
        <title>Complete genome sequence of Gordonia bronchialis type strain (3410).</title>
        <authorList>
            <person name="Ivanova N."/>
            <person name="Sikorski J."/>
            <person name="Jando M."/>
            <person name="Lapidus A."/>
            <person name="Nolan M."/>
            <person name="Lucas S."/>
            <person name="Del Rio T.G."/>
            <person name="Tice H."/>
            <person name="Copeland A."/>
            <person name="Cheng J.F."/>
            <person name="Chen F."/>
            <person name="Bruce D."/>
            <person name="Goodwin L."/>
            <person name="Pitluck S."/>
            <person name="Mavromatis K."/>
            <person name="Ovchinnikova G."/>
            <person name="Pati A."/>
            <person name="Chen A."/>
            <person name="Palaniappan K."/>
            <person name="Land M."/>
            <person name="Hauser L."/>
            <person name="Chang Y.J."/>
            <person name="Jeffries C.D."/>
            <person name="Chain P."/>
            <person name="Saunders E."/>
            <person name="Han C."/>
            <person name="Detter J.C."/>
            <person name="Brettin T."/>
            <person name="Rohde M."/>
            <person name="Goker M."/>
            <person name="Bristow J."/>
            <person name="Eisen J.A."/>
            <person name="Markowitz V."/>
            <person name="Hugenholtz P."/>
            <person name="Klenk H.P."/>
            <person name="Kyrpides N.C."/>
        </authorList>
    </citation>
    <scope>NUCLEOTIDE SEQUENCE [LARGE SCALE GENOMIC DNA]</scope>
    <source>
        <strain evidence="3">ATCC 25592 / DSM 43247 / BCRC 13721 / JCM 3198 / KCTC 3076 / NBRC 16047 / NCTC 10667</strain>
    </source>
</reference>
<reference evidence="3" key="1">
    <citation type="submission" date="2009-10" db="EMBL/GenBank/DDBJ databases">
        <title>The complete chromosome of Gordonia bronchialis DSM 43247.</title>
        <authorList>
            <consortium name="US DOE Joint Genome Institute (JGI-PGF)"/>
            <person name="Lucas S."/>
            <person name="Copeland A."/>
            <person name="Lapidus A."/>
            <person name="Glavina del Rio T."/>
            <person name="Dalin E."/>
            <person name="Tice H."/>
            <person name="Bruce D."/>
            <person name="Goodwin L."/>
            <person name="Pitluck S."/>
            <person name="Kyrpides N."/>
            <person name="Mavromatis K."/>
            <person name="Ivanova N."/>
            <person name="Ovchinnikova G."/>
            <person name="Saunders E."/>
            <person name="Brettin T."/>
            <person name="Detter J.C."/>
            <person name="Han C."/>
            <person name="Larimer F."/>
            <person name="Land M."/>
            <person name="Hauser L."/>
            <person name="Markowitz V."/>
            <person name="Cheng J.-F."/>
            <person name="Hugenholtz P."/>
            <person name="Woyke T."/>
            <person name="Wu D."/>
            <person name="Jando M."/>
            <person name="Schneider S."/>
            <person name="Goeker M."/>
            <person name="Klenk H.-P."/>
            <person name="Eisen J.A."/>
        </authorList>
    </citation>
    <scope>NUCLEOTIDE SEQUENCE [LARGE SCALE GENOMIC DNA]</scope>
    <source>
        <strain evidence="3">ATCC 25592 / DSM 43247 / BCRC 13721 / JCM 3198 / KCTC 3076 / NBRC 16047 / NCTC 10667</strain>
    </source>
</reference>
<name>D0L8B2_GORB4</name>
<feature type="transmembrane region" description="Helical" evidence="1">
    <location>
        <begin position="220"/>
        <end position="247"/>
    </location>
</feature>
<dbReference type="eggNOG" id="COG5650">
    <property type="taxonomic scope" value="Bacteria"/>
</dbReference>
<dbReference type="Proteomes" id="UP000001219">
    <property type="component" value="Chromosome"/>
</dbReference>